<evidence type="ECO:0000313" key="1">
    <source>
        <dbReference type="EMBL" id="SPQ95177.1"/>
    </source>
</evidence>
<dbReference type="Proteomes" id="UP000290189">
    <property type="component" value="Unassembled WGS sequence"/>
</dbReference>
<keyword evidence="1" id="KW-0496">Mitochondrion</keyword>
<dbReference type="EMBL" id="OVEO01000003">
    <property type="protein sequence ID" value="SPQ95177.1"/>
    <property type="molecule type" value="Genomic_DNA"/>
</dbReference>
<organism evidence="1 2">
    <name type="scientific">Plasmodiophora brassicae</name>
    <name type="common">Clubroot disease agent</name>
    <dbReference type="NCBI Taxonomy" id="37360"/>
    <lineage>
        <taxon>Eukaryota</taxon>
        <taxon>Sar</taxon>
        <taxon>Rhizaria</taxon>
        <taxon>Endomyxa</taxon>
        <taxon>Phytomyxea</taxon>
        <taxon>Plasmodiophorida</taxon>
        <taxon>Plasmodiophoridae</taxon>
        <taxon>Plasmodiophora</taxon>
    </lineage>
</organism>
<sequence>MRVPTTKKRMHVRTVHVGVSRFGGGAVTMQVRLEEETWIVQKYLHEFLHLRYVSKMMGRLYGDVFDRIMDAIVEDADVRVIEDLTGTIDKMVNETLATPDRDIRKLLHVDVYDVAAINALSFGTMIPGNHEAAERVQSTIPRVVQLMTSSPYLRAFGRLLDTIGCDTGCVSPYEILIRMITNCHPLVCLQRQGCHTNLLSSNMVLGGAEDHAVWRTHIYISPLFLSGVLADTYWDVIAVALEFAFAHEIMGHHVVSAAPYDTSVRSTLRNLSTDQCAGVTVDHDAIGGEVGLMYCVEDGDDGRYTTLMLGFKSATDSTIYEIRSEWIDEYLSIDSDRHELHAVLDNLQQNLVPLPDNASITWANDHRRRCAQRYLHRP</sequence>
<reference evidence="1 2" key="1">
    <citation type="submission" date="2018-03" db="EMBL/GenBank/DDBJ databases">
        <authorList>
            <person name="Fogelqvist J."/>
        </authorList>
    </citation>
    <scope>NUCLEOTIDE SEQUENCE [LARGE SCALE GENOMIC DNA]</scope>
</reference>
<accession>A0A3P3Y4R9</accession>
<protein>
    <submittedName>
        <fullName evidence="1">Uncharacterized protein</fullName>
    </submittedName>
</protein>
<name>A0A3P3Y4R9_PLABS</name>
<dbReference type="AlphaFoldDB" id="A0A3P3Y4R9"/>
<gene>
    <name evidence="1" type="ORF">PLBR_LOCUS2392</name>
</gene>
<proteinExistence type="predicted"/>
<evidence type="ECO:0000313" key="2">
    <source>
        <dbReference type="Proteomes" id="UP000290189"/>
    </source>
</evidence>
<geneLocation type="mitochondrion" evidence="1"/>